<feature type="region of interest" description="Disordered" evidence="1">
    <location>
        <begin position="1"/>
        <end position="45"/>
    </location>
</feature>
<accession>A0A0G4HM75</accession>
<dbReference type="PhylomeDB" id="A0A0G4HM75"/>
<dbReference type="AlphaFoldDB" id="A0A0G4HM75"/>
<name>A0A0G4HM75_9ALVE</name>
<protein>
    <submittedName>
        <fullName evidence="2">Uncharacterized protein</fullName>
    </submittedName>
</protein>
<proteinExistence type="predicted"/>
<gene>
    <name evidence="2" type="ORF">Cvel_28997</name>
</gene>
<reference evidence="2" key="1">
    <citation type="submission" date="2014-11" db="EMBL/GenBank/DDBJ databases">
        <authorList>
            <person name="Otto D Thomas"/>
            <person name="Naeem Raeece"/>
        </authorList>
    </citation>
    <scope>NUCLEOTIDE SEQUENCE</scope>
</reference>
<evidence type="ECO:0000313" key="2">
    <source>
        <dbReference type="EMBL" id="CEM45260.1"/>
    </source>
</evidence>
<dbReference type="EMBL" id="CDMZ01003139">
    <property type="protein sequence ID" value="CEM45260.1"/>
    <property type="molecule type" value="Genomic_DNA"/>
</dbReference>
<feature type="compositionally biased region" description="Low complexity" evidence="1">
    <location>
        <begin position="314"/>
        <end position="327"/>
    </location>
</feature>
<sequence length="334" mass="37318">MTEQEERNVETNFLKCPGLSNISSDEEGTHKEMLKDRKKMSEQPALTEGAMERLLRESEARTEEKLGGKIQGLKDSIEEMGEHQRKMQQTVNDHETRLGNFEKGQKRSAKEKMEEERRICSRVVLGLKLPKKDIRIHAKNFIYTAALDPNGARKDTRLQAAAFAETMFQAFQGVMSMNHQSWGSMTKMVFSAETVARDFDSLFDEQNNMQHPETGDQLRCVIPRTKEQTLSDAATKKWSVGVMGDAASSDQKKEEARKALQRLGVPLSEQPQPRAPEGDGDLVMGGTERDGQQTGIPKPSPRIEQKGKKRMQVQNGSAEQQQANAGGEASGVGR</sequence>
<feature type="region of interest" description="Disordered" evidence="1">
    <location>
        <begin position="263"/>
        <end position="334"/>
    </location>
</feature>
<evidence type="ECO:0000256" key="1">
    <source>
        <dbReference type="SAM" id="MobiDB-lite"/>
    </source>
</evidence>
<feature type="compositionally biased region" description="Basic and acidic residues" evidence="1">
    <location>
        <begin position="27"/>
        <end position="41"/>
    </location>
</feature>
<organism evidence="2">
    <name type="scientific">Chromera velia CCMP2878</name>
    <dbReference type="NCBI Taxonomy" id="1169474"/>
    <lineage>
        <taxon>Eukaryota</taxon>
        <taxon>Sar</taxon>
        <taxon>Alveolata</taxon>
        <taxon>Colpodellida</taxon>
        <taxon>Chromeraceae</taxon>
        <taxon>Chromera</taxon>
    </lineage>
</organism>
<dbReference type="VEuPathDB" id="CryptoDB:Cvel_28997"/>